<name>A0A1M5PRV0_STRHI</name>
<dbReference type="Proteomes" id="UP000184501">
    <property type="component" value="Unassembled WGS sequence"/>
</dbReference>
<dbReference type="STRING" id="2017.SAMN05444320_11943"/>
<keyword evidence="3" id="KW-1185">Reference proteome</keyword>
<reference evidence="2 3" key="1">
    <citation type="submission" date="2016-11" db="EMBL/GenBank/DDBJ databases">
        <authorList>
            <person name="Jaros S."/>
            <person name="Januszkiewicz K."/>
            <person name="Wedrychowicz H."/>
        </authorList>
    </citation>
    <scope>NUCLEOTIDE SEQUENCE [LARGE SCALE GENOMIC DNA]</scope>
    <source>
        <strain evidence="2 3">DSM 44523</strain>
    </source>
</reference>
<gene>
    <name evidence="2" type="ORF">SAMN05444320_11943</name>
</gene>
<proteinExistence type="predicted"/>
<evidence type="ECO:0000313" key="3">
    <source>
        <dbReference type="Proteomes" id="UP000184501"/>
    </source>
</evidence>
<dbReference type="EMBL" id="FQVN01000019">
    <property type="protein sequence ID" value="SHH04249.1"/>
    <property type="molecule type" value="Genomic_DNA"/>
</dbReference>
<organism evidence="2 3">
    <name type="scientific">Streptoalloteichus hindustanus</name>
    <dbReference type="NCBI Taxonomy" id="2017"/>
    <lineage>
        <taxon>Bacteria</taxon>
        <taxon>Bacillati</taxon>
        <taxon>Actinomycetota</taxon>
        <taxon>Actinomycetes</taxon>
        <taxon>Pseudonocardiales</taxon>
        <taxon>Pseudonocardiaceae</taxon>
        <taxon>Streptoalloteichus</taxon>
    </lineage>
</organism>
<dbReference type="RefSeq" id="WP_073489981.1">
    <property type="nucleotide sequence ID" value="NZ_FQVN01000019.1"/>
</dbReference>
<evidence type="ECO:0000313" key="2">
    <source>
        <dbReference type="EMBL" id="SHH04249.1"/>
    </source>
</evidence>
<protein>
    <submittedName>
        <fullName evidence="2">Uncharacterized protein</fullName>
    </submittedName>
</protein>
<feature type="region of interest" description="Disordered" evidence="1">
    <location>
        <begin position="1"/>
        <end position="32"/>
    </location>
</feature>
<evidence type="ECO:0000256" key="1">
    <source>
        <dbReference type="SAM" id="MobiDB-lite"/>
    </source>
</evidence>
<dbReference type="AlphaFoldDB" id="A0A1M5PRV0"/>
<accession>A0A1M5PRV0</accession>
<sequence>MAVPESGIPTNALAVAGDDPRAQGGGEPRGHDDLLAMSHQIQVLHHQVLRAHAATLDAHQAIQERLIAGLGAGGDQRPWGRPEERR</sequence>